<comment type="caution">
    <text evidence="4">The sequence shown here is derived from an EMBL/GenBank/DDBJ whole genome shotgun (WGS) entry which is preliminary data.</text>
</comment>
<dbReference type="InterPro" id="IPR003409">
    <property type="entry name" value="MORN"/>
</dbReference>
<feature type="region of interest" description="Disordered" evidence="2">
    <location>
        <begin position="414"/>
        <end position="602"/>
    </location>
</feature>
<feature type="compositionally biased region" description="Basic and acidic residues" evidence="2">
    <location>
        <begin position="904"/>
        <end position="923"/>
    </location>
</feature>
<feature type="domain" description="Protein kinase" evidence="3">
    <location>
        <begin position="632"/>
        <end position="902"/>
    </location>
</feature>
<feature type="compositionally biased region" description="Basic and acidic residues" evidence="2">
    <location>
        <begin position="491"/>
        <end position="504"/>
    </location>
</feature>
<evidence type="ECO:0000256" key="2">
    <source>
        <dbReference type="SAM" id="MobiDB-lite"/>
    </source>
</evidence>
<reference evidence="4 5" key="1">
    <citation type="journal article" date="2022" name="bioRxiv">
        <title>Genomics of Preaxostyla Flagellates Illuminates Evolutionary Transitions and the Path Towards Mitochondrial Loss.</title>
        <authorList>
            <person name="Novak L.V.F."/>
            <person name="Treitli S.C."/>
            <person name="Pyrih J."/>
            <person name="Halakuc P."/>
            <person name="Pipaliya S.V."/>
            <person name="Vacek V."/>
            <person name="Brzon O."/>
            <person name="Soukal P."/>
            <person name="Eme L."/>
            <person name="Dacks J.B."/>
            <person name="Karnkowska A."/>
            <person name="Elias M."/>
            <person name="Hampl V."/>
        </authorList>
    </citation>
    <scope>NUCLEOTIDE SEQUENCE [LARGE SCALE GENOMIC DNA]</scope>
    <source>
        <strain evidence="4">NAU3</strain>
        <tissue evidence="4">Gut</tissue>
    </source>
</reference>
<name>A0ABQ9XI14_9EUKA</name>
<dbReference type="SMART" id="SM00698">
    <property type="entry name" value="MORN"/>
    <property type="match status" value="12"/>
</dbReference>
<evidence type="ECO:0000256" key="1">
    <source>
        <dbReference type="ARBA" id="ARBA00022737"/>
    </source>
</evidence>
<evidence type="ECO:0000259" key="3">
    <source>
        <dbReference type="PROSITE" id="PS50011"/>
    </source>
</evidence>
<feature type="compositionally biased region" description="Basic and acidic residues" evidence="2">
    <location>
        <begin position="467"/>
        <end position="480"/>
    </location>
</feature>
<accession>A0ABQ9XI14</accession>
<keyword evidence="4" id="KW-0723">Serine/threonine-protein kinase</keyword>
<feature type="compositionally biased region" description="Acidic residues" evidence="2">
    <location>
        <begin position="577"/>
        <end position="602"/>
    </location>
</feature>
<feature type="compositionally biased region" description="Basic and acidic residues" evidence="2">
    <location>
        <begin position="540"/>
        <end position="567"/>
    </location>
</feature>
<dbReference type="Gene3D" id="2.20.110.10">
    <property type="entry name" value="Histone H3 K4-specific methyltransferase SET7/9 N-terminal domain"/>
    <property type="match status" value="6"/>
</dbReference>
<sequence>MTYLGEHLNSIPHGEGTLHYENGDVYTGSFQNGERHGYGVYSYQTGRVYQGEWSHNRFHGHGLLILTNGYKFEGRFENGVMSGSMRVTAPNEDEYVGEISDLKFHGRGVFKRKEDNAVYEGSWVNHKSHGFGTFTFFDEAGNVIEQYSGDWVEGRKCGQGTMSSITGKKYTGTWKNDNYHGEGTLNYQNGNTYTGSFSNGNREGYGTLVYSDGRRYEGNWVMNNAEGFGRFTYLSGDVYEGEWKHTRKHGKGRLRYANGDQYEGDWVNGEATGNGIYLFSNGDIFTGSFVDGLPDGQGTLTTRDGTRFSGTWNGLVGWGTVALARPHSVPLCQVKWRRKEDGVIYFVQMEGSNAGKVMKIGEQNVMAGRSPRARASHKKGKKRKAVKHGKTKIRAELAKIEEEMRKIQQENLEENDEVGIEEEPKVKTMKKAKTKQKPLVDLQNPGVDEPVEKKEDQQPPAVDQDQSEPKTLSDVKELKADLPSVSGLHTANDEEQKLQNKAEQSDLVVQDTDNPNQPVNLTELTEQVDNATVHPQGDPKNAKSAEIKEVDPKMEADHKKDTLEVKSENSTTHESSAEDESEEEDSSDDFPIDPDTSSDIDISEESLVVKEKIYRTAKYQLNPSCQIDGRLLRHGKKIGHGGFGDVYLGFFGQRQVAWKQLQSDVEEEGLEEFRREAAIMSHFHHRNVVFFYGYTSPPDIRIVMEYANHGSLHHFIHDLHNKIPLTLLFDIADQAARGLLYLHQQHAIHKDLKPLNMLLTLDPPTNSNPSPTLRVMISDFGLSKLKTHTKTFLPRKGTLAYTAPECFNNDPCNEKVDVFSFGIVMWEILVRDIPFKQLHAQRVISEICEGRRPRLPTIPAHLAPLLQPYQELMVRCWDENPDLRPNMSEVCSILGQLKEMAIQREKDSRAKKQRRQLEREARKQVKMTLPVSVQPITSVPV</sequence>
<feature type="compositionally biased region" description="Polar residues" evidence="2">
    <location>
        <begin position="511"/>
        <end position="530"/>
    </location>
</feature>
<dbReference type="SMART" id="SM00220">
    <property type="entry name" value="S_TKc"/>
    <property type="match status" value="1"/>
</dbReference>
<dbReference type="Pfam" id="PF02493">
    <property type="entry name" value="MORN"/>
    <property type="match status" value="11"/>
</dbReference>
<dbReference type="EC" id="2.7.11.1" evidence="4"/>
<feature type="region of interest" description="Disordered" evidence="2">
    <location>
        <begin position="368"/>
        <end position="393"/>
    </location>
</feature>
<dbReference type="PANTHER" id="PTHR43215">
    <property type="entry name" value="RADIAL SPOKE HEAD 1 HOMOLOG"/>
    <property type="match status" value="1"/>
</dbReference>
<dbReference type="InterPro" id="IPR001245">
    <property type="entry name" value="Ser-Thr/Tyr_kinase_cat_dom"/>
</dbReference>
<keyword evidence="5" id="KW-1185">Reference proteome</keyword>
<protein>
    <submittedName>
        <fullName evidence="4">Serine/threonine protein kinase</fullName>
        <ecNumber evidence="4">2.7.11.1</ecNumber>
    </submittedName>
</protein>
<dbReference type="Pfam" id="PF07714">
    <property type="entry name" value="PK_Tyr_Ser-Thr"/>
    <property type="match status" value="1"/>
</dbReference>
<dbReference type="Gene3D" id="1.10.510.10">
    <property type="entry name" value="Transferase(Phosphotransferase) domain 1"/>
    <property type="match status" value="1"/>
</dbReference>
<gene>
    <name evidence="4" type="ORF">BLNAU_14041</name>
</gene>
<dbReference type="SUPFAM" id="SSF82185">
    <property type="entry name" value="Histone H3 K4-specific methyltransferase SET7/9 N-terminal domain"/>
    <property type="match status" value="2"/>
</dbReference>
<evidence type="ECO:0000313" key="5">
    <source>
        <dbReference type="Proteomes" id="UP001281761"/>
    </source>
</evidence>
<feature type="region of interest" description="Disordered" evidence="2">
    <location>
        <begin position="904"/>
        <end position="924"/>
    </location>
</feature>
<dbReference type="PROSITE" id="PS50011">
    <property type="entry name" value="PROTEIN_KINASE_DOM"/>
    <property type="match status" value="1"/>
</dbReference>
<dbReference type="InterPro" id="IPR011009">
    <property type="entry name" value="Kinase-like_dom_sf"/>
</dbReference>
<dbReference type="InterPro" id="IPR000719">
    <property type="entry name" value="Prot_kinase_dom"/>
</dbReference>
<feature type="compositionally biased region" description="Basic residues" evidence="2">
    <location>
        <begin position="371"/>
        <end position="392"/>
    </location>
</feature>
<dbReference type="PANTHER" id="PTHR43215:SF14">
    <property type="entry name" value="RADIAL SPOKE HEAD 1 HOMOLOG"/>
    <property type="match status" value="1"/>
</dbReference>
<proteinExistence type="predicted"/>
<dbReference type="GO" id="GO:0004674">
    <property type="term" value="F:protein serine/threonine kinase activity"/>
    <property type="evidence" value="ECO:0007669"/>
    <property type="project" value="UniProtKB-KW"/>
</dbReference>
<dbReference type="EMBL" id="JARBJD010000125">
    <property type="protein sequence ID" value="KAK2951080.1"/>
    <property type="molecule type" value="Genomic_DNA"/>
</dbReference>
<organism evidence="4 5">
    <name type="scientific">Blattamonas nauphoetae</name>
    <dbReference type="NCBI Taxonomy" id="2049346"/>
    <lineage>
        <taxon>Eukaryota</taxon>
        <taxon>Metamonada</taxon>
        <taxon>Preaxostyla</taxon>
        <taxon>Oxymonadida</taxon>
        <taxon>Blattamonas</taxon>
    </lineage>
</organism>
<keyword evidence="1" id="KW-0677">Repeat</keyword>
<dbReference type="SUPFAM" id="SSF56112">
    <property type="entry name" value="Protein kinase-like (PK-like)"/>
    <property type="match status" value="1"/>
</dbReference>
<dbReference type="Proteomes" id="UP001281761">
    <property type="component" value="Unassembled WGS sequence"/>
</dbReference>
<keyword evidence="4" id="KW-0418">Kinase</keyword>
<dbReference type="CDD" id="cd13999">
    <property type="entry name" value="STKc_MAP3K-like"/>
    <property type="match status" value="1"/>
</dbReference>
<evidence type="ECO:0000313" key="4">
    <source>
        <dbReference type="EMBL" id="KAK2951080.1"/>
    </source>
</evidence>
<feature type="compositionally biased region" description="Basic residues" evidence="2">
    <location>
        <begin position="427"/>
        <end position="436"/>
    </location>
</feature>
<keyword evidence="4" id="KW-0808">Transferase</keyword>